<organism evidence="1 2">
    <name type="scientific">Nocardia thailandica</name>
    <dbReference type="NCBI Taxonomy" id="257275"/>
    <lineage>
        <taxon>Bacteria</taxon>
        <taxon>Bacillati</taxon>
        <taxon>Actinomycetota</taxon>
        <taxon>Actinomycetes</taxon>
        <taxon>Mycobacteriales</taxon>
        <taxon>Nocardiaceae</taxon>
        <taxon>Nocardia</taxon>
    </lineage>
</organism>
<dbReference type="InterPro" id="IPR019646">
    <property type="entry name" value="Aminoglyc_AdlTrfase"/>
</dbReference>
<protein>
    <submittedName>
        <fullName evidence="1">Nucleotidyltransferase domain-containing protein</fullName>
    </submittedName>
</protein>
<dbReference type="EMBL" id="JBIAMX010000002">
    <property type="protein sequence ID" value="MFF0542231.1"/>
    <property type="molecule type" value="Genomic_DNA"/>
</dbReference>
<dbReference type="Pfam" id="PF10706">
    <property type="entry name" value="Aminoglyc_resit"/>
    <property type="match status" value="1"/>
</dbReference>
<dbReference type="SUPFAM" id="SSF81301">
    <property type="entry name" value="Nucleotidyltransferase"/>
    <property type="match status" value="1"/>
</dbReference>
<dbReference type="RefSeq" id="WP_387699210.1">
    <property type="nucleotide sequence ID" value="NZ_JBIAMX010000002.1"/>
</dbReference>
<sequence length="200" mass="22483">MSRAEAERRWDPWTPSVIAALLAHTPVDWYVAGGWAIDLFLGSLTRAHADLEIGVPRGDFHHLADTFPGYAWDAVGDGRVWPYAEVADDPGIHQTWLRDLTTGTYHLDVFREPHEGTTWVCRRDPTITLPYTELVRRTGSGIPYAAPEVTLLFKAKANRVKDAGDFARCLPLLSPLSRDRLLTWLDRVHPGHPWLPSLTA</sequence>
<evidence type="ECO:0000313" key="2">
    <source>
        <dbReference type="Proteomes" id="UP001601444"/>
    </source>
</evidence>
<reference evidence="1 2" key="1">
    <citation type="submission" date="2024-10" db="EMBL/GenBank/DDBJ databases">
        <title>The Natural Products Discovery Center: Release of the First 8490 Sequenced Strains for Exploring Actinobacteria Biosynthetic Diversity.</title>
        <authorList>
            <person name="Kalkreuter E."/>
            <person name="Kautsar S.A."/>
            <person name="Yang D."/>
            <person name="Bader C.D."/>
            <person name="Teijaro C.N."/>
            <person name="Fluegel L."/>
            <person name="Davis C.M."/>
            <person name="Simpson J.R."/>
            <person name="Lauterbach L."/>
            <person name="Steele A.D."/>
            <person name="Gui C."/>
            <person name="Meng S."/>
            <person name="Li G."/>
            <person name="Viehrig K."/>
            <person name="Ye F."/>
            <person name="Su P."/>
            <person name="Kiefer A.F."/>
            <person name="Nichols A."/>
            <person name="Cepeda A.J."/>
            <person name="Yan W."/>
            <person name="Fan B."/>
            <person name="Jiang Y."/>
            <person name="Adhikari A."/>
            <person name="Zheng C.-J."/>
            <person name="Schuster L."/>
            <person name="Cowan T.M."/>
            <person name="Smanski M.J."/>
            <person name="Chevrette M.G."/>
            <person name="De Carvalho L.P.S."/>
            <person name="Shen B."/>
        </authorList>
    </citation>
    <scope>NUCLEOTIDE SEQUENCE [LARGE SCALE GENOMIC DNA]</scope>
    <source>
        <strain evidence="1 2">NPDC004045</strain>
    </source>
</reference>
<dbReference type="InterPro" id="IPR043519">
    <property type="entry name" value="NT_sf"/>
</dbReference>
<name>A0ABW6PIK4_9NOCA</name>
<gene>
    <name evidence="1" type="ORF">ACFYTF_05285</name>
</gene>
<dbReference type="Proteomes" id="UP001601444">
    <property type="component" value="Unassembled WGS sequence"/>
</dbReference>
<proteinExistence type="predicted"/>
<dbReference type="Gene3D" id="3.30.460.40">
    <property type="match status" value="1"/>
</dbReference>
<keyword evidence="2" id="KW-1185">Reference proteome</keyword>
<evidence type="ECO:0000313" key="1">
    <source>
        <dbReference type="EMBL" id="MFF0542231.1"/>
    </source>
</evidence>
<comment type="caution">
    <text evidence="1">The sequence shown here is derived from an EMBL/GenBank/DDBJ whole genome shotgun (WGS) entry which is preliminary data.</text>
</comment>
<accession>A0ABW6PIK4</accession>